<organism evidence="2 3">
    <name type="scientific">Streptomyces albiaxialis</name>
    <dbReference type="NCBI Taxonomy" id="329523"/>
    <lineage>
        <taxon>Bacteria</taxon>
        <taxon>Bacillati</taxon>
        <taxon>Actinomycetota</taxon>
        <taxon>Actinomycetes</taxon>
        <taxon>Kitasatosporales</taxon>
        <taxon>Streptomycetaceae</taxon>
        <taxon>Streptomyces</taxon>
    </lineage>
</organism>
<comment type="caution">
    <text evidence="2">The sequence shown here is derived from an EMBL/GenBank/DDBJ whole genome shotgun (WGS) entry which is preliminary data.</text>
</comment>
<keyword evidence="3" id="KW-1185">Reference proteome</keyword>
<feature type="compositionally biased region" description="Basic and acidic residues" evidence="1">
    <location>
        <begin position="61"/>
        <end position="70"/>
    </location>
</feature>
<reference evidence="2 3" key="1">
    <citation type="journal article" date="2019" name="Int. J. Syst. Evol. Microbiol.">
        <title>The Global Catalogue of Microorganisms (GCM) 10K type strain sequencing project: providing services to taxonomists for standard genome sequencing and annotation.</title>
        <authorList>
            <consortium name="The Broad Institute Genomics Platform"/>
            <consortium name="The Broad Institute Genome Sequencing Center for Infectious Disease"/>
            <person name="Wu L."/>
            <person name="Ma J."/>
        </authorList>
    </citation>
    <scope>NUCLEOTIDE SEQUENCE [LARGE SCALE GENOMIC DNA]</scope>
    <source>
        <strain evidence="2 3">JCM 15478</strain>
    </source>
</reference>
<evidence type="ECO:0000313" key="3">
    <source>
        <dbReference type="Proteomes" id="UP001500016"/>
    </source>
</evidence>
<name>A0ABN2VSB2_9ACTN</name>
<gene>
    <name evidence="2" type="ORF">GCM10009801_21750</name>
</gene>
<evidence type="ECO:0000313" key="2">
    <source>
        <dbReference type="EMBL" id="GAA2070752.1"/>
    </source>
</evidence>
<proteinExistence type="predicted"/>
<dbReference type="EMBL" id="BAAAPE010000006">
    <property type="protein sequence ID" value="GAA2070752.1"/>
    <property type="molecule type" value="Genomic_DNA"/>
</dbReference>
<accession>A0ABN2VSB2</accession>
<sequence length="79" mass="8437">MGGAPKRGHPRFSLEHPRCLRPLRGEGWVRAAPRAASQAAATSWLVAQFPAPLKGQALEFRPPEKGRALESRASPLGAG</sequence>
<evidence type="ECO:0000256" key="1">
    <source>
        <dbReference type="SAM" id="MobiDB-lite"/>
    </source>
</evidence>
<dbReference type="Proteomes" id="UP001500016">
    <property type="component" value="Unassembled WGS sequence"/>
</dbReference>
<protein>
    <submittedName>
        <fullName evidence="2">Uncharacterized protein</fullName>
    </submittedName>
</protein>
<feature type="region of interest" description="Disordered" evidence="1">
    <location>
        <begin position="58"/>
        <end position="79"/>
    </location>
</feature>